<reference evidence="5 6" key="1">
    <citation type="submission" date="2021-06" db="EMBL/GenBank/DDBJ databases">
        <title>Sphingomonas sp. XMGL2, whole genome shotgun sequencing project.</title>
        <authorList>
            <person name="Zhao G."/>
            <person name="Shen L."/>
        </authorList>
    </citation>
    <scope>NUCLEOTIDE SEQUENCE [LARGE SCALE GENOMIC DNA]</scope>
    <source>
        <strain evidence="5 6">XMGL2</strain>
    </source>
</reference>
<protein>
    <submittedName>
        <fullName evidence="5">PQQ-binding-like beta-propeller repeat protein</fullName>
    </submittedName>
</protein>
<dbReference type="SMART" id="SM00564">
    <property type="entry name" value="PQQ"/>
    <property type="match status" value="6"/>
</dbReference>
<evidence type="ECO:0000313" key="5">
    <source>
        <dbReference type="EMBL" id="MBU3078969.1"/>
    </source>
</evidence>
<dbReference type="InterPro" id="IPR009056">
    <property type="entry name" value="Cyt_c-like_dom"/>
</dbReference>
<evidence type="ECO:0000259" key="4">
    <source>
        <dbReference type="PROSITE" id="PS51007"/>
    </source>
</evidence>
<dbReference type="Proteomes" id="UP000776276">
    <property type="component" value="Unassembled WGS sequence"/>
</dbReference>
<feature type="domain" description="Cytochrome c" evidence="4">
    <location>
        <begin position="141"/>
        <end position="279"/>
    </location>
</feature>
<dbReference type="PANTHER" id="PTHR32303">
    <property type="entry name" value="QUINOPROTEIN ALCOHOL DEHYDROGENASE (CYTOCHROME C)"/>
    <property type="match status" value="1"/>
</dbReference>
<keyword evidence="3" id="KW-0349">Heme</keyword>
<dbReference type="InterPro" id="IPR002372">
    <property type="entry name" value="PQQ_rpt_dom"/>
</dbReference>
<keyword evidence="6" id="KW-1185">Reference proteome</keyword>
<dbReference type="Pfam" id="PF13442">
    <property type="entry name" value="Cytochrome_CBB3"/>
    <property type="match status" value="1"/>
</dbReference>
<dbReference type="Pfam" id="PF13360">
    <property type="entry name" value="PQQ_2"/>
    <property type="match status" value="1"/>
</dbReference>
<evidence type="ECO:0000256" key="3">
    <source>
        <dbReference type="PROSITE-ProRule" id="PRU00433"/>
    </source>
</evidence>
<evidence type="ECO:0000256" key="1">
    <source>
        <dbReference type="ARBA" id="ARBA00022723"/>
    </source>
</evidence>
<dbReference type="PROSITE" id="PS51007">
    <property type="entry name" value="CYTC"/>
    <property type="match status" value="2"/>
</dbReference>
<keyword evidence="1 3" id="KW-0479">Metal-binding</keyword>
<organism evidence="5 6">
    <name type="scientific">Sphingomonas quercus</name>
    <dbReference type="NCBI Taxonomy" id="2842451"/>
    <lineage>
        <taxon>Bacteria</taxon>
        <taxon>Pseudomonadati</taxon>
        <taxon>Pseudomonadota</taxon>
        <taxon>Alphaproteobacteria</taxon>
        <taxon>Sphingomonadales</taxon>
        <taxon>Sphingomonadaceae</taxon>
        <taxon>Sphingomonas</taxon>
    </lineage>
</organism>
<proteinExistence type="predicted"/>
<dbReference type="RefSeq" id="WP_216326182.1">
    <property type="nucleotide sequence ID" value="NZ_JAHKRT010000007.1"/>
</dbReference>
<dbReference type="EMBL" id="JAHKRT010000007">
    <property type="protein sequence ID" value="MBU3078969.1"/>
    <property type="molecule type" value="Genomic_DNA"/>
</dbReference>
<dbReference type="InterPro" id="IPR018391">
    <property type="entry name" value="PQQ_b-propeller_rpt"/>
</dbReference>
<name>A0ABS6BNY2_9SPHN</name>
<keyword evidence="2 3" id="KW-0408">Iron</keyword>
<evidence type="ECO:0000313" key="6">
    <source>
        <dbReference type="Proteomes" id="UP000776276"/>
    </source>
</evidence>
<accession>A0ABS6BNY2</accession>
<evidence type="ECO:0000256" key="2">
    <source>
        <dbReference type="ARBA" id="ARBA00023004"/>
    </source>
</evidence>
<comment type="caution">
    <text evidence="5">The sequence shown here is derived from an EMBL/GenBank/DDBJ whole genome shotgun (WGS) entry which is preliminary data.</text>
</comment>
<gene>
    <name evidence="5" type="ORF">KOF26_13985</name>
</gene>
<sequence length="805" mass="85792">MKFLGFDGGLRGKALATSAVIALSTLATGLMVNAQPAANDLSANPFANDSTAPAQGRAIFDSTCSACHGTGAGGSERAPALNSGIFQHGGSDNDIFQTIRSGVPNTMMPSFSALPTDDVWKLVTYIKSLSGQAGPRGVATGNVASGEQIFFGAGGCTSCHEVNGRGTDFASDLSAVGTKPVAAIRAGVLHQPAAGGRRGPPAARPVDIVTKDGKTIHGVLRGEDSFYVLIQDASGKWTTYERSKLKTVANAGSATPTDIATRFSPSQIDDLVAYLASNRERNLAETAKANPRPVISYAQIAKPDPKDWPTYWGNYSAHHFSDLAQITPANVKNLQLRWSGNIASPNGSSESSPIVVDGVMYFTTPGEVVAYDVASGIQKWAFHRKQDFRNPAQNNANNKGVAVLDGRVFVGTLDCLLIAIDANTGRQLWETRTDDTMEGFQLGGAPLVLDGKIIMGMSGGEFGTRGYLDAYDPATGKRLWRTYTIPGPGEPGHETWGGGDAWKYGGAPTWLTGSYDPETHTLYWAVGNPGPDYNAETRPGDNLYTDSVLAIDPETGKIKWHYQFTPNDDHDWDATEALVLTELNIGGTMRKVILHADRNGVYYVLDRTNGQFITATPFVRTNWFTGFDKNGRPDVVPSTKATYTGNVVFPATGGTNFQAPSYDRRKGVFYLQYVDSQGFAISAPVPPKEKGKLYLARGTGAPPPGPEPRMGVKALDAKTGRTLWNYPMARVSLSAGVLGTAGNVLFVAAAEGQLIALDQKSGKPLWHAKLPGTVSMSPISYAVNGKQHVAIIAANTVYNFALPDK</sequence>
<feature type="domain" description="Cytochrome c" evidence="4">
    <location>
        <begin position="51"/>
        <end position="130"/>
    </location>
</feature>
<dbReference type="Pfam" id="PF01011">
    <property type="entry name" value="PQQ"/>
    <property type="match status" value="1"/>
</dbReference>